<comment type="subcellular location">
    <subcellularLocation>
        <location evidence="1 12">Cell outer membrane</location>
        <topology evidence="1 12">Multi-pass membrane protein</topology>
    </subcellularLocation>
</comment>
<evidence type="ECO:0000259" key="15">
    <source>
        <dbReference type="Pfam" id="PF07715"/>
    </source>
</evidence>
<dbReference type="InterPro" id="IPR012910">
    <property type="entry name" value="Plug_dom"/>
</dbReference>
<dbReference type="InterPro" id="IPR039426">
    <property type="entry name" value="TonB-dep_rcpt-like"/>
</dbReference>
<keyword evidence="2 12" id="KW-0813">Transport</keyword>
<keyword evidence="17" id="KW-1185">Reference proteome</keyword>
<evidence type="ECO:0000256" key="3">
    <source>
        <dbReference type="ARBA" id="ARBA00022452"/>
    </source>
</evidence>
<evidence type="ECO:0000256" key="5">
    <source>
        <dbReference type="ARBA" id="ARBA00022692"/>
    </source>
</evidence>
<dbReference type="AlphaFoldDB" id="A0A1H7SEW9"/>
<dbReference type="Pfam" id="PF13715">
    <property type="entry name" value="CarbopepD_reg_2"/>
    <property type="match status" value="1"/>
</dbReference>
<dbReference type="Pfam" id="PF00593">
    <property type="entry name" value="TonB_dep_Rec_b-barrel"/>
    <property type="match status" value="1"/>
</dbReference>
<dbReference type="InterPro" id="IPR000531">
    <property type="entry name" value="Beta-barrel_TonB"/>
</dbReference>
<dbReference type="SUPFAM" id="SSF49452">
    <property type="entry name" value="Starch-binding domain-like"/>
    <property type="match status" value="1"/>
</dbReference>
<keyword evidence="6" id="KW-0732">Signal</keyword>
<keyword evidence="9 13" id="KW-0798">TonB box</keyword>
<dbReference type="GO" id="GO:0030246">
    <property type="term" value="F:carbohydrate binding"/>
    <property type="evidence" value="ECO:0007669"/>
    <property type="project" value="InterPro"/>
</dbReference>
<feature type="domain" description="TonB-dependent receptor-like beta-barrel" evidence="14">
    <location>
        <begin position="370"/>
        <end position="805"/>
    </location>
</feature>
<evidence type="ECO:0000256" key="4">
    <source>
        <dbReference type="ARBA" id="ARBA00022496"/>
    </source>
</evidence>
<dbReference type="PANTHER" id="PTHR32552:SF68">
    <property type="entry name" value="FERRICHROME OUTER MEMBRANE TRANSPORTER_PHAGE RECEPTOR"/>
    <property type="match status" value="1"/>
</dbReference>
<evidence type="ECO:0000256" key="1">
    <source>
        <dbReference type="ARBA" id="ARBA00004571"/>
    </source>
</evidence>
<comment type="similarity">
    <text evidence="12 13">Belongs to the TonB-dependent receptor family.</text>
</comment>
<evidence type="ECO:0000256" key="7">
    <source>
        <dbReference type="ARBA" id="ARBA00023004"/>
    </source>
</evidence>
<evidence type="ECO:0000313" key="17">
    <source>
        <dbReference type="Proteomes" id="UP000199421"/>
    </source>
</evidence>
<accession>A0A1H7SEW9</accession>
<dbReference type="GO" id="GO:0009279">
    <property type="term" value="C:cell outer membrane"/>
    <property type="evidence" value="ECO:0007669"/>
    <property type="project" value="UniProtKB-SubCell"/>
</dbReference>
<keyword evidence="5 12" id="KW-0812">Transmembrane</keyword>
<evidence type="ECO:0000256" key="10">
    <source>
        <dbReference type="ARBA" id="ARBA00023136"/>
    </source>
</evidence>
<evidence type="ECO:0000256" key="8">
    <source>
        <dbReference type="ARBA" id="ARBA00023065"/>
    </source>
</evidence>
<evidence type="ECO:0000256" key="9">
    <source>
        <dbReference type="ARBA" id="ARBA00023077"/>
    </source>
</evidence>
<evidence type="ECO:0000256" key="11">
    <source>
        <dbReference type="ARBA" id="ARBA00023237"/>
    </source>
</evidence>
<keyword evidence="3 12" id="KW-1134">Transmembrane beta strand</keyword>
<dbReference type="InterPro" id="IPR037066">
    <property type="entry name" value="Plug_dom_sf"/>
</dbReference>
<organism evidence="16 17">
    <name type="scientific">Olivibacter domesticus</name>
    <name type="common">Pseudosphingobacterium domesticum</name>
    <dbReference type="NCBI Taxonomy" id="407022"/>
    <lineage>
        <taxon>Bacteria</taxon>
        <taxon>Pseudomonadati</taxon>
        <taxon>Bacteroidota</taxon>
        <taxon>Sphingobacteriia</taxon>
        <taxon>Sphingobacteriales</taxon>
        <taxon>Sphingobacteriaceae</taxon>
        <taxon>Olivibacter</taxon>
    </lineage>
</organism>
<dbReference type="Proteomes" id="UP000199421">
    <property type="component" value="Unassembled WGS sequence"/>
</dbReference>
<dbReference type="GO" id="GO:0015344">
    <property type="term" value="F:siderophore uptake transmembrane transporter activity"/>
    <property type="evidence" value="ECO:0007669"/>
    <property type="project" value="TreeGrafter"/>
</dbReference>
<dbReference type="InterPro" id="IPR013784">
    <property type="entry name" value="Carb-bd-like_fold"/>
</dbReference>
<dbReference type="SUPFAM" id="SSF56935">
    <property type="entry name" value="Porins"/>
    <property type="match status" value="1"/>
</dbReference>
<reference evidence="17" key="1">
    <citation type="submission" date="2016-10" db="EMBL/GenBank/DDBJ databases">
        <authorList>
            <person name="Varghese N."/>
            <person name="Submissions S."/>
        </authorList>
    </citation>
    <scope>NUCLEOTIDE SEQUENCE [LARGE SCALE GENOMIC DNA]</scope>
    <source>
        <strain evidence="17">DSM 18733</strain>
    </source>
</reference>
<feature type="domain" description="TonB-dependent receptor plug" evidence="15">
    <location>
        <begin position="134"/>
        <end position="239"/>
    </location>
</feature>
<dbReference type="Pfam" id="PF07715">
    <property type="entry name" value="Plug"/>
    <property type="match status" value="1"/>
</dbReference>
<name>A0A1H7SEW9_OLID1</name>
<keyword evidence="4" id="KW-0410">Iron transport</keyword>
<dbReference type="EMBL" id="FOAF01000003">
    <property type="protein sequence ID" value="SEL70067.1"/>
    <property type="molecule type" value="Genomic_DNA"/>
</dbReference>
<keyword evidence="8" id="KW-0406">Ion transport</keyword>
<keyword evidence="10 12" id="KW-0472">Membrane</keyword>
<evidence type="ECO:0000259" key="14">
    <source>
        <dbReference type="Pfam" id="PF00593"/>
    </source>
</evidence>
<evidence type="ECO:0000256" key="2">
    <source>
        <dbReference type="ARBA" id="ARBA00022448"/>
    </source>
</evidence>
<dbReference type="Gene3D" id="2.60.40.1120">
    <property type="entry name" value="Carboxypeptidase-like, regulatory domain"/>
    <property type="match status" value="1"/>
</dbReference>
<evidence type="ECO:0000313" key="16">
    <source>
        <dbReference type="EMBL" id="SEL70067.1"/>
    </source>
</evidence>
<keyword evidence="7" id="KW-0408">Iron</keyword>
<dbReference type="PANTHER" id="PTHR32552">
    <property type="entry name" value="FERRICHROME IRON RECEPTOR-RELATED"/>
    <property type="match status" value="1"/>
</dbReference>
<sequence>MQPQQAVRTLTKIIIVKKVLSLLAIAVASPVLLWAQNSLTVKVMDEKNEKPLVGATISLVGSLANGQTNHLGNSSFKNIKDGTYLIRASYLGYRSAERKIEITADEQVVLMLESREFVADEVVVSATRVNANSATTYKNLDKETLAKSNLGQDLPYLLDQTPGVVTYSDAGAGVGYTGIRIRGSDPTRINVTVNGIPYNDAESMGSFFVNLPDFASSVDNIQIQRGVGSSTNGAGAFGASINIQTNTKTDTAYAELDNTFGSFNTWKHTVRIGTGLINNKFTFDGRLSSIKSDGFVDRGASDLKSFFLSGAWYGKNSLLRANVFSGKEKTYQAWNGVPEEKLFGNADDLEGYISANGLGGRDEENILNANPRTYNSFLYKDQNDNYQQDHYQLLYSNNAVTNLVLNAALHYTRGRGYYEEYKPGASYGDYGLQPVVIGDSTLNKTDLVRERWLSNHFYGITYSADYKPSDRLNFTLGGAYNEYKGDHFGDITWSRNPLFTRQENYNFEIDHSFDTKYRYYFNDAKKTDFNVFGKGAYKIGNASFFADLQYRRVAYSFLGFDRNLNNVQQNSTMNFFNPKIGLSYQFENNSNAYISYAIGNKEPVRDDFENSTPDSRPKHEHMQDIEMGYRITHANFNAGVNAYAMLYRDQLILTGQINDVGAQTRMNVPDSYRMGVEADVTWQPISNFSWAVTAAWSRNKIKDFYEYINIYDENWGIADQQVNHYSNTNIALSPSFVGSSEIAYRPIAKAEIAFISKYVSRQYLDNTSDTNRSLDAFFVNNLRLSYHLAFKGVKNVGLSLLVNNLFDQQYESNGYTYSSIYQGDPAVYTNNFYFPQAGTNFLLGLNLKF</sequence>
<dbReference type="Gene3D" id="2.170.130.10">
    <property type="entry name" value="TonB-dependent receptor, plug domain"/>
    <property type="match status" value="1"/>
</dbReference>
<dbReference type="STRING" id="407022.SAMN05661044_03165"/>
<dbReference type="Gene3D" id="2.40.170.20">
    <property type="entry name" value="TonB-dependent receptor, beta-barrel domain"/>
    <property type="match status" value="1"/>
</dbReference>
<keyword evidence="11 12" id="KW-0998">Cell outer membrane</keyword>
<dbReference type="InterPro" id="IPR036942">
    <property type="entry name" value="Beta-barrel_TonB_sf"/>
</dbReference>
<dbReference type="PROSITE" id="PS52016">
    <property type="entry name" value="TONB_DEPENDENT_REC_3"/>
    <property type="match status" value="1"/>
</dbReference>
<evidence type="ECO:0000256" key="12">
    <source>
        <dbReference type="PROSITE-ProRule" id="PRU01360"/>
    </source>
</evidence>
<gene>
    <name evidence="16" type="ORF">SAMN05661044_03165</name>
</gene>
<evidence type="ECO:0000256" key="6">
    <source>
        <dbReference type="ARBA" id="ARBA00022729"/>
    </source>
</evidence>
<protein>
    <submittedName>
        <fullName evidence="16">Iron complex outermembrane recepter protein</fullName>
    </submittedName>
</protein>
<proteinExistence type="inferred from homology"/>
<evidence type="ECO:0000256" key="13">
    <source>
        <dbReference type="RuleBase" id="RU003357"/>
    </source>
</evidence>